<dbReference type="EMBL" id="QNBC01000023">
    <property type="protein sequence ID" value="RKX67221.1"/>
    <property type="molecule type" value="Genomic_DNA"/>
</dbReference>
<dbReference type="Pfam" id="PF00970">
    <property type="entry name" value="FAD_binding_6"/>
    <property type="match status" value="1"/>
</dbReference>
<dbReference type="PANTHER" id="PTHR43513">
    <property type="entry name" value="DIHYDROOROTATE DEHYDROGENASE B (NAD(+)), ELECTRON TRANSFER SUBUNIT"/>
    <property type="match status" value="1"/>
</dbReference>
<dbReference type="GO" id="GO:0016491">
    <property type="term" value="F:oxidoreductase activity"/>
    <property type="evidence" value="ECO:0007669"/>
    <property type="project" value="InterPro"/>
</dbReference>
<dbReference type="InterPro" id="IPR050353">
    <property type="entry name" value="PyrK_electron_transfer"/>
</dbReference>
<protein>
    <recommendedName>
        <fullName evidence="1">FAD-binding FR-type domain-containing protein</fullName>
    </recommendedName>
</protein>
<name>A0A660S9C5_UNCT6</name>
<comment type="caution">
    <text evidence="2">The sequence shown here is derived from an EMBL/GenBank/DDBJ whole genome shotgun (WGS) entry which is preliminary data.</text>
</comment>
<proteinExistence type="predicted"/>
<evidence type="ECO:0000313" key="3">
    <source>
        <dbReference type="Proteomes" id="UP000282321"/>
    </source>
</evidence>
<dbReference type="InterPro" id="IPR008333">
    <property type="entry name" value="Cbr1-like_FAD-bd_dom"/>
</dbReference>
<evidence type="ECO:0000259" key="1">
    <source>
        <dbReference type="PROSITE" id="PS51384"/>
    </source>
</evidence>
<dbReference type="Gene3D" id="3.40.50.80">
    <property type="entry name" value="Nucleotide-binding domain of ferredoxin-NADP reductase (FNR) module"/>
    <property type="match status" value="1"/>
</dbReference>
<sequence>MKRIKSRIISNKRLSPDLFLLTFTSSGVENEILPGNFINIEITKSQDPFLRRPFSIFDVSEGMISILYRVVGKGTEIMKMLDSGKQIDFIGPLGNSYPLFEADDFTFVAGGTGIASIHYMLKTVKNKYPSSKRTLYWGAKNRYDFILKNE</sequence>
<dbReference type="Pfam" id="PF00175">
    <property type="entry name" value="NAD_binding_1"/>
    <property type="match status" value="1"/>
</dbReference>
<dbReference type="InterPro" id="IPR017938">
    <property type="entry name" value="Riboflavin_synthase-like_b-brl"/>
</dbReference>
<accession>A0A660S9C5</accession>
<dbReference type="PROSITE" id="PS51384">
    <property type="entry name" value="FAD_FR"/>
    <property type="match status" value="1"/>
</dbReference>
<feature type="non-terminal residue" evidence="2">
    <location>
        <position position="150"/>
    </location>
</feature>
<dbReference type="PANTHER" id="PTHR43513:SF3">
    <property type="entry name" value="DIHYDROOROTATE DEHYDROGENASE B (NAD(+)), ELECTRON TRANSFER SUBUNIT-RELATED"/>
    <property type="match status" value="1"/>
</dbReference>
<gene>
    <name evidence="2" type="ORF">DRP44_02640</name>
</gene>
<dbReference type="InterPro" id="IPR001433">
    <property type="entry name" value="OxRdtase_FAD/NAD-bd"/>
</dbReference>
<dbReference type="InterPro" id="IPR039261">
    <property type="entry name" value="FNR_nucleotide-bd"/>
</dbReference>
<reference evidence="2 3" key="1">
    <citation type="submission" date="2018-06" db="EMBL/GenBank/DDBJ databases">
        <title>Extensive metabolic versatility and redundancy in microbially diverse, dynamic hydrothermal sediments.</title>
        <authorList>
            <person name="Dombrowski N."/>
            <person name="Teske A."/>
            <person name="Baker B.J."/>
        </authorList>
    </citation>
    <scope>NUCLEOTIDE SEQUENCE [LARGE SCALE GENOMIC DNA]</scope>
    <source>
        <strain evidence="2">B35_G9</strain>
    </source>
</reference>
<dbReference type="AlphaFoldDB" id="A0A660S9C5"/>
<evidence type="ECO:0000313" key="2">
    <source>
        <dbReference type="EMBL" id="RKX67221.1"/>
    </source>
</evidence>
<feature type="domain" description="FAD-binding FR-type" evidence="1">
    <location>
        <begin position="1"/>
        <end position="99"/>
    </location>
</feature>
<dbReference type="Gene3D" id="2.40.30.10">
    <property type="entry name" value="Translation factors"/>
    <property type="match status" value="1"/>
</dbReference>
<organism evidence="2 3">
    <name type="scientific">candidate division TA06 bacterium</name>
    <dbReference type="NCBI Taxonomy" id="2250710"/>
    <lineage>
        <taxon>Bacteria</taxon>
        <taxon>Bacteria division TA06</taxon>
    </lineage>
</organism>
<dbReference type="InterPro" id="IPR017927">
    <property type="entry name" value="FAD-bd_FR_type"/>
</dbReference>
<dbReference type="PRINTS" id="PR00410">
    <property type="entry name" value="PHEHYDRXLASE"/>
</dbReference>
<dbReference type="SUPFAM" id="SSF63380">
    <property type="entry name" value="Riboflavin synthase domain-like"/>
    <property type="match status" value="1"/>
</dbReference>
<dbReference type="Proteomes" id="UP000282321">
    <property type="component" value="Unassembled WGS sequence"/>
</dbReference>
<dbReference type="SUPFAM" id="SSF52343">
    <property type="entry name" value="Ferredoxin reductase-like, C-terminal NADP-linked domain"/>
    <property type="match status" value="1"/>
</dbReference>